<keyword evidence="1" id="KW-0472">Membrane</keyword>
<dbReference type="GO" id="GO:0016740">
    <property type="term" value="F:transferase activity"/>
    <property type="evidence" value="ECO:0007669"/>
    <property type="project" value="UniProtKB-KW"/>
</dbReference>
<dbReference type="Gene3D" id="3.90.550.10">
    <property type="entry name" value="Spore Coat Polysaccharide Biosynthesis Protein SpsA, Chain A"/>
    <property type="match status" value="1"/>
</dbReference>
<dbReference type="InterPro" id="IPR050834">
    <property type="entry name" value="Glycosyltransf_2"/>
</dbReference>
<protein>
    <submittedName>
        <fullName evidence="3">Glycosyl transferase family 2</fullName>
    </submittedName>
</protein>
<keyword evidence="1" id="KW-0812">Transmembrane</keyword>
<keyword evidence="4" id="KW-1185">Reference proteome</keyword>
<dbReference type="RefSeq" id="WP_036875265.1">
    <property type="nucleotide sequence ID" value="NZ_JRFA01000031.1"/>
</dbReference>
<evidence type="ECO:0000256" key="1">
    <source>
        <dbReference type="SAM" id="Phobius"/>
    </source>
</evidence>
<dbReference type="STRING" id="28115.HQ47_10365"/>
<dbReference type="InterPro" id="IPR029044">
    <property type="entry name" value="Nucleotide-diphossugar_trans"/>
</dbReference>
<dbReference type="AlphaFoldDB" id="A0A0A2E7B8"/>
<dbReference type="eggNOG" id="COG1216">
    <property type="taxonomic scope" value="Bacteria"/>
</dbReference>
<feature type="transmembrane region" description="Helical" evidence="1">
    <location>
        <begin position="242"/>
        <end position="275"/>
    </location>
</feature>
<gene>
    <name evidence="3" type="ORF">HQ47_10365</name>
</gene>
<name>A0A0A2E7B8_9PORP</name>
<feature type="domain" description="Glycosyltransferase 2-like" evidence="2">
    <location>
        <begin position="4"/>
        <end position="139"/>
    </location>
</feature>
<evidence type="ECO:0000259" key="2">
    <source>
        <dbReference type="Pfam" id="PF00535"/>
    </source>
</evidence>
<feature type="transmembrane region" description="Helical" evidence="1">
    <location>
        <begin position="295"/>
        <end position="312"/>
    </location>
</feature>
<comment type="caution">
    <text evidence="3">The sequence shown here is derived from an EMBL/GenBank/DDBJ whole genome shotgun (WGS) entry which is preliminary data.</text>
</comment>
<evidence type="ECO:0000313" key="4">
    <source>
        <dbReference type="Proteomes" id="UP000030103"/>
    </source>
</evidence>
<reference evidence="3 4" key="1">
    <citation type="submission" date="2014-09" db="EMBL/GenBank/DDBJ databases">
        <title>Draft Genome Sequence of Porphyromonas macacae COT-192_OH2859.</title>
        <authorList>
            <person name="Wallis C."/>
            <person name="Deusch O."/>
            <person name="O'Flynn C."/>
            <person name="Davis I."/>
            <person name="Horsfall A."/>
            <person name="Kirkwood N."/>
            <person name="Harris S."/>
            <person name="Eisen J.A."/>
            <person name="Coil D.A."/>
            <person name="Darling A.E."/>
            <person name="Jospin G."/>
            <person name="Alexiev A."/>
        </authorList>
    </citation>
    <scope>NUCLEOTIDE SEQUENCE [LARGE SCALE GENOMIC DNA]</scope>
    <source>
        <strain evidence="4">COT-192 OH2859</strain>
    </source>
</reference>
<keyword evidence="1" id="KW-1133">Transmembrane helix</keyword>
<dbReference type="EMBL" id="JRFA01000031">
    <property type="protein sequence ID" value="KGN72334.1"/>
    <property type="molecule type" value="Genomic_DNA"/>
</dbReference>
<dbReference type="OrthoDB" id="9813550at2"/>
<organism evidence="3 4">
    <name type="scientific">Porphyromonas macacae</name>
    <dbReference type="NCBI Taxonomy" id="28115"/>
    <lineage>
        <taxon>Bacteria</taxon>
        <taxon>Pseudomonadati</taxon>
        <taxon>Bacteroidota</taxon>
        <taxon>Bacteroidia</taxon>
        <taxon>Bacteroidales</taxon>
        <taxon>Porphyromonadaceae</taxon>
        <taxon>Porphyromonas</taxon>
    </lineage>
</organism>
<dbReference type="PANTHER" id="PTHR43685:SF2">
    <property type="entry name" value="GLYCOSYLTRANSFERASE 2-LIKE DOMAIN-CONTAINING PROTEIN"/>
    <property type="match status" value="1"/>
</dbReference>
<proteinExistence type="predicted"/>
<dbReference type="SUPFAM" id="SSF53448">
    <property type="entry name" value="Nucleotide-diphospho-sugar transferases"/>
    <property type="match status" value="1"/>
</dbReference>
<dbReference type="PANTHER" id="PTHR43685">
    <property type="entry name" value="GLYCOSYLTRANSFERASE"/>
    <property type="match status" value="1"/>
</dbReference>
<keyword evidence="3" id="KW-0808">Transferase</keyword>
<evidence type="ECO:0000313" key="3">
    <source>
        <dbReference type="EMBL" id="KGN72334.1"/>
    </source>
</evidence>
<dbReference type="InterPro" id="IPR001173">
    <property type="entry name" value="Glyco_trans_2-like"/>
</dbReference>
<dbReference type="Pfam" id="PF00535">
    <property type="entry name" value="Glycos_transf_2"/>
    <property type="match status" value="1"/>
</dbReference>
<dbReference type="Proteomes" id="UP000030103">
    <property type="component" value="Unassembled WGS sequence"/>
</dbReference>
<sequence>MRFSIIIPVYNRPEELDELLAGLAVQEGVHDFEAVIVEDGSVRKSDEVVARYGQRIPIRYIVVPNGGPARARNIGASCAQGDYLLILDSDVVLPKGFLNAVEAGLRTDPCDAWGGPDAAGEGFDAIQRAISYTMTSFLTTGGIRGGKKSMEKFKPRSFNLGCKREVYEALGGFTESMRFGEDIDFSLRLFAKGYRVRLYPECFVYHKRRVSLKSFFKQVHNSGRARIDLGLRHPGSTKAVHWLPAVFTLGMAATVLLAFFFWWAWLIPLAFSIIILLDALRSTASLRVALRAVPAAWMQLTGYGSGFLYAFIRMRLMSKGMRNAFEKTFYD</sequence>
<accession>A0A0A2E7B8</accession>